<keyword evidence="3" id="KW-1185">Reference proteome</keyword>
<dbReference type="EMBL" id="CAJNOM010006155">
    <property type="protein sequence ID" value="CAF1668500.1"/>
    <property type="molecule type" value="Genomic_DNA"/>
</dbReference>
<evidence type="ECO:0000313" key="1">
    <source>
        <dbReference type="EMBL" id="CAF1570018.1"/>
    </source>
</evidence>
<comment type="caution">
    <text evidence="2">The sequence shown here is derived from an EMBL/GenBank/DDBJ whole genome shotgun (WGS) entry which is preliminary data.</text>
</comment>
<gene>
    <name evidence="1" type="ORF">BJG266_LOCUS47670</name>
    <name evidence="2" type="ORF">QVE165_LOCUS64712</name>
</gene>
<sequence length="75" mass="8615">MSQHNNTVGLKTQESNDLIDRYITGNSLRVIPEQIDLVQYSKSLPSYLPRMLSSHNRAQFFQAIIQLVAQSENHE</sequence>
<reference evidence="2" key="1">
    <citation type="submission" date="2021-02" db="EMBL/GenBank/DDBJ databases">
        <authorList>
            <person name="Nowell W R."/>
        </authorList>
    </citation>
    <scope>NUCLEOTIDE SEQUENCE</scope>
</reference>
<organism evidence="2 3">
    <name type="scientific">Adineta steineri</name>
    <dbReference type="NCBI Taxonomy" id="433720"/>
    <lineage>
        <taxon>Eukaryota</taxon>
        <taxon>Metazoa</taxon>
        <taxon>Spiralia</taxon>
        <taxon>Gnathifera</taxon>
        <taxon>Rotifera</taxon>
        <taxon>Eurotatoria</taxon>
        <taxon>Bdelloidea</taxon>
        <taxon>Adinetida</taxon>
        <taxon>Adinetidae</taxon>
        <taxon>Adineta</taxon>
    </lineage>
</organism>
<dbReference type="Proteomes" id="UP000663877">
    <property type="component" value="Unassembled WGS sequence"/>
</dbReference>
<proteinExistence type="predicted"/>
<dbReference type="EMBL" id="CAJNOI010005746">
    <property type="protein sequence ID" value="CAF1570018.1"/>
    <property type="molecule type" value="Genomic_DNA"/>
</dbReference>
<name>A0A816G2H3_9BILA</name>
<dbReference type="AlphaFoldDB" id="A0A816G2H3"/>
<accession>A0A816G2H3</accession>
<protein>
    <submittedName>
        <fullName evidence="2">Uncharacterized protein</fullName>
    </submittedName>
</protein>
<evidence type="ECO:0000313" key="3">
    <source>
        <dbReference type="Proteomes" id="UP000663832"/>
    </source>
</evidence>
<evidence type="ECO:0000313" key="2">
    <source>
        <dbReference type="EMBL" id="CAF1668500.1"/>
    </source>
</evidence>
<dbReference type="Proteomes" id="UP000663832">
    <property type="component" value="Unassembled WGS sequence"/>
</dbReference>